<keyword evidence="2" id="KW-0282">Flagellum</keyword>
<sequence>MKPHRLGQLCFLTLCVLWAGMAQAAGSWVATAPAVHVVMAERPAMSAALLPPSPELAHGQVMGRVVWQFQPPAGREVNAWLCHPGACIRLPGPRGQTEALAGVPADTPLNFQFSLQERGQRAATLQGLQVIVNHDDLQ</sequence>
<name>A0ABS9AY69_9GAMM</name>
<gene>
    <name evidence="2" type="ORF">HOP59_21460</name>
</gene>
<keyword evidence="3" id="KW-1185">Reference proteome</keyword>
<comment type="caution">
    <text evidence="2">The sequence shown here is derived from an EMBL/GenBank/DDBJ whole genome shotgun (WGS) entry which is preliminary data.</text>
</comment>
<dbReference type="Pfam" id="PF06366">
    <property type="entry name" value="FlhE"/>
    <property type="match status" value="1"/>
</dbReference>
<feature type="chain" id="PRO_5045679904" evidence="1">
    <location>
        <begin position="25"/>
        <end position="138"/>
    </location>
</feature>
<dbReference type="Proteomes" id="UP001320272">
    <property type="component" value="Unassembled WGS sequence"/>
</dbReference>
<dbReference type="RefSeq" id="WP_234255546.1">
    <property type="nucleotide sequence ID" value="NZ_JABFTV010000014.1"/>
</dbReference>
<keyword evidence="2" id="KW-0969">Cilium</keyword>
<protein>
    <submittedName>
        <fullName evidence="2">Flagellar FlhE</fullName>
    </submittedName>
</protein>
<dbReference type="InterPro" id="IPR009420">
    <property type="entry name" value="FlhE"/>
</dbReference>
<feature type="signal peptide" evidence="1">
    <location>
        <begin position="1"/>
        <end position="24"/>
    </location>
</feature>
<evidence type="ECO:0000313" key="2">
    <source>
        <dbReference type="EMBL" id="MCE8026700.1"/>
    </source>
</evidence>
<accession>A0ABS9AY69</accession>
<reference evidence="2 3" key="1">
    <citation type="journal article" date="2021" name="Front. Microbiol.">
        <title>Aerobic Denitrification and Heterotrophic Sulfur Oxidation in the Genus Halomonas Revealed by Six Novel Species Characterizations and Genome-Based Analysis.</title>
        <authorList>
            <person name="Wang L."/>
            <person name="Shao Z."/>
        </authorList>
    </citation>
    <scope>NUCLEOTIDE SEQUENCE [LARGE SCALE GENOMIC DNA]</scope>
    <source>
        <strain evidence="2 3">MCCC 1A11058</strain>
    </source>
</reference>
<organism evidence="2 3">
    <name type="scientific">Billgrantia aerodenitrificans</name>
    <dbReference type="NCBI Taxonomy" id="2733483"/>
    <lineage>
        <taxon>Bacteria</taxon>
        <taxon>Pseudomonadati</taxon>
        <taxon>Pseudomonadota</taxon>
        <taxon>Gammaproteobacteria</taxon>
        <taxon>Oceanospirillales</taxon>
        <taxon>Halomonadaceae</taxon>
        <taxon>Billgrantia</taxon>
    </lineage>
</organism>
<keyword evidence="1" id="KW-0732">Signal</keyword>
<evidence type="ECO:0000313" key="3">
    <source>
        <dbReference type="Proteomes" id="UP001320272"/>
    </source>
</evidence>
<evidence type="ECO:0000256" key="1">
    <source>
        <dbReference type="SAM" id="SignalP"/>
    </source>
</evidence>
<dbReference type="EMBL" id="JABFTV010000014">
    <property type="protein sequence ID" value="MCE8026700.1"/>
    <property type="molecule type" value="Genomic_DNA"/>
</dbReference>
<proteinExistence type="predicted"/>
<keyword evidence="2" id="KW-0966">Cell projection</keyword>